<reference evidence="2 3" key="1">
    <citation type="submission" date="2024-04" db="EMBL/GenBank/DDBJ databases">
        <authorList>
            <person name="Fracassetti M."/>
        </authorList>
    </citation>
    <scope>NUCLEOTIDE SEQUENCE [LARGE SCALE GENOMIC DNA]</scope>
</reference>
<organism evidence="2 3">
    <name type="scientific">Linum trigynum</name>
    <dbReference type="NCBI Taxonomy" id="586398"/>
    <lineage>
        <taxon>Eukaryota</taxon>
        <taxon>Viridiplantae</taxon>
        <taxon>Streptophyta</taxon>
        <taxon>Embryophyta</taxon>
        <taxon>Tracheophyta</taxon>
        <taxon>Spermatophyta</taxon>
        <taxon>Magnoliopsida</taxon>
        <taxon>eudicotyledons</taxon>
        <taxon>Gunneridae</taxon>
        <taxon>Pentapetalae</taxon>
        <taxon>rosids</taxon>
        <taxon>fabids</taxon>
        <taxon>Malpighiales</taxon>
        <taxon>Linaceae</taxon>
        <taxon>Linum</taxon>
    </lineage>
</organism>
<proteinExistence type="predicted"/>
<dbReference type="EMBL" id="OZ034817">
    <property type="protein sequence ID" value="CAL1380211.1"/>
    <property type="molecule type" value="Genomic_DNA"/>
</dbReference>
<protein>
    <submittedName>
        <fullName evidence="2">Uncharacterized protein</fullName>
    </submittedName>
</protein>
<evidence type="ECO:0000313" key="2">
    <source>
        <dbReference type="EMBL" id="CAL1380211.1"/>
    </source>
</evidence>
<sequence length="97" mass="10833">MPEFVPRRTPDFGPRPTRDFGRRPNSGSDRGFRQELRCQSASSIQSRNHLAGHPKSHGKRCCQRSGFETIAPTFSLLLFSVCAGIGLVNEEDDDGER</sequence>
<evidence type="ECO:0000313" key="3">
    <source>
        <dbReference type="Proteomes" id="UP001497516"/>
    </source>
</evidence>
<feature type="compositionally biased region" description="Basic and acidic residues" evidence="1">
    <location>
        <begin position="1"/>
        <end position="22"/>
    </location>
</feature>
<feature type="region of interest" description="Disordered" evidence="1">
    <location>
        <begin position="1"/>
        <end position="38"/>
    </location>
</feature>
<dbReference type="AlphaFoldDB" id="A0AAV2E2U9"/>
<name>A0AAV2E2U9_9ROSI</name>
<accession>A0AAV2E2U9</accession>
<gene>
    <name evidence="2" type="ORF">LTRI10_LOCUS21670</name>
</gene>
<evidence type="ECO:0000256" key="1">
    <source>
        <dbReference type="SAM" id="MobiDB-lite"/>
    </source>
</evidence>
<keyword evidence="3" id="KW-1185">Reference proteome</keyword>
<dbReference type="Proteomes" id="UP001497516">
    <property type="component" value="Chromosome 4"/>
</dbReference>